<evidence type="ECO:0000256" key="1">
    <source>
        <dbReference type="ARBA" id="ARBA00007039"/>
    </source>
</evidence>
<dbReference type="EMBL" id="CAAHCZ010000002">
    <property type="protein sequence ID" value="VGM04344.1"/>
    <property type="molecule type" value="Genomic_DNA"/>
</dbReference>
<name>A0A486RRK2_KLEPN</name>
<accession>A0A486RRK2</accession>
<proteinExistence type="inferred from homology"/>
<sequence length="202" mass="22459">MCIMKMPIAAYLWETEMIHTVHFMTDVTVASVSSLMDVCLKAISSPNQPASEIRIYISSKGGDTVAGFTAYNFLKSLPVKVKTHNLSNVESIANVIFMAGSERFANPLSRFLLHPLHWGFAAPQADHLRLREWAACLDDDLQRFVQVMNIEALAVAPDEQIDWANLITSATIIDPGRATELGMIQNVEAATIPTDSIRWWVL</sequence>
<keyword evidence="2" id="KW-0378">Hydrolase</keyword>
<dbReference type="AlphaFoldDB" id="A0A486RRK2"/>
<dbReference type="Pfam" id="PF00574">
    <property type="entry name" value="CLP_protease"/>
    <property type="match status" value="1"/>
</dbReference>
<dbReference type="SUPFAM" id="SSF52096">
    <property type="entry name" value="ClpP/crotonase"/>
    <property type="match status" value="1"/>
</dbReference>
<dbReference type="GO" id="GO:0004252">
    <property type="term" value="F:serine-type endopeptidase activity"/>
    <property type="evidence" value="ECO:0007669"/>
    <property type="project" value="UniProtKB-EC"/>
</dbReference>
<dbReference type="PRINTS" id="PR00127">
    <property type="entry name" value="CLPPROTEASEP"/>
</dbReference>
<dbReference type="InterPro" id="IPR029045">
    <property type="entry name" value="ClpP/crotonase-like_dom_sf"/>
</dbReference>
<dbReference type="InterPro" id="IPR001907">
    <property type="entry name" value="ClpP"/>
</dbReference>
<evidence type="ECO:0000313" key="2">
    <source>
        <dbReference type="EMBL" id="VGM04344.1"/>
    </source>
</evidence>
<dbReference type="InterPro" id="IPR023562">
    <property type="entry name" value="ClpP/TepA"/>
</dbReference>
<keyword evidence="2" id="KW-0645">Protease</keyword>
<organism evidence="2">
    <name type="scientific">Klebsiella pneumoniae</name>
    <dbReference type="NCBI Taxonomy" id="573"/>
    <lineage>
        <taxon>Bacteria</taxon>
        <taxon>Pseudomonadati</taxon>
        <taxon>Pseudomonadota</taxon>
        <taxon>Gammaproteobacteria</taxon>
        <taxon>Enterobacterales</taxon>
        <taxon>Enterobacteriaceae</taxon>
        <taxon>Klebsiella/Raoultella group</taxon>
        <taxon>Klebsiella</taxon>
        <taxon>Klebsiella pneumoniae complex</taxon>
    </lineage>
</organism>
<dbReference type="Gene3D" id="3.90.226.10">
    <property type="entry name" value="2-enoyl-CoA Hydratase, Chain A, domain 1"/>
    <property type="match status" value="1"/>
</dbReference>
<dbReference type="EC" id="3.4.21.92" evidence="2"/>
<dbReference type="GO" id="GO:0006508">
    <property type="term" value="P:proteolysis"/>
    <property type="evidence" value="ECO:0007669"/>
    <property type="project" value="UniProtKB-KW"/>
</dbReference>
<protein>
    <submittedName>
        <fullName evidence="2">ATP-dependent Clp protease proteolytic subunit 2</fullName>
        <ecNumber evidence="2">3.4.21.92</ecNumber>
    </submittedName>
</protein>
<gene>
    <name evidence="2" type="primary">clpP2</name>
    <name evidence="2" type="ORF">SAMEA4873656_02139</name>
</gene>
<comment type="similarity">
    <text evidence="1">Belongs to the peptidase S14 family.</text>
</comment>
<reference evidence="2" key="1">
    <citation type="submission" date="2019-03" db="EMBL/GenBank/DDBJ databases">
        <authorList>
            <consortium name="Pathogen Informatics"/>
        </authorList>
    </citation>
    <scope>NUCLEOTIDE SEQUENCE</scope>
    <source>
        <strain evidence="2">5012STDY7626466</strain>
    </source>
</reference>
<dbReference type="GO" id="GO:0004176">
    <property type="term" value="F:ATP-dependent peptidase activity"/>
    <property type="evidence" value="ECO:0007669"/>
    <property type="project" value="InterPro"/>
</dbReference>